<gene>
    <name evidence="3" type="ORF">QBC33DRAFT_497129</name>
</gene>
<evidence type="ECO:0000313" key="4">
    <source>
        <dbReference type="Proteomes" id="UP001244011"/>
    </source>
</evidence>
<evidence type="ECO:0000256" key="1">
    <source>
        <dbReference type="SAM" id="Coils"/>
    </source>
</evidence>
<proteinExistence type="predicted"/>
<evidence type="ECO:0000256" key="2">
    <source>
        <dbReference type="SAM" id="MobiDB-lite"/>
    </source>
</evidence>
<evidence type="ECO:0000313" key="3">
    <source>
        <dbReference type="EMBL" id="KAK1764614.1"/>
    </source>
</evidence>
<feature type="compositionally biased region" description="Acidic residues" evidence="2">
    <location>
        <begin position="218"/>
        <end position="230"/>
    </location>
</feature>
<reference evidence="3" key="1">
    <citation type="submission" date="2023-06" db="EMBL/GenBank/DDBJ databases">
        <title>Genome-scale phylogeny and comparative genomics of the fungal order Sordariales.</title>
        <authorList>
            <consortium name="Lawrence Berkeley National Laboratory"/>
            <person name="Hensen N."/>
            <person name="Bonometti L."/>
            <person name="Westerberg I."/>
            <person name="Brannstrom I.O."/>
            <person name="Guillou S."/>
            <person name="Cros-Aarteil S."/>
            <person name="Calhoun S."/>
            <person name="Haridas S."/>
            <person name="Kuo A."/>
            <person name="Mondo S."/>
            <person name="Pangilinan J."/>
            <person name="Riley R."/>
            <person name="Labutti K."/>
            <person name="Andreopoulos B."/>
            <person name="Lipzen A."/>
            <person name="Chen C."/>
            <person name="Yanf M."/>
            <person name="Daum C."/>
            <person name="Ng V."/>
            <person name="Clum A."/>
            <person name="Steindorff A."/>
            <person name="Ohm R."/>
            <person name="Martin F."/>
            <person name="Silar P."/>
            <person name="Natvig D."/>
            <person name="Lalanne C."/>
            <person name="Gautier V."/>
            <person name="Ament-Velasquez S.L."/>
            <person name="Kruys A."/>
            <person name="Hutchinson M.I."/>
            <person name="Powell A.J."/>
            <person name="Barry K."/>
            <person name="Miller A.N."/>
            <person name="Grigoriev I.V."/>
            <person name="Debuchy R."/>
            <person name="Gladieux P."/>
            <person name="Thoren M.H."/>
            <person name="Johannesson H."/>
        </authorList>
    </citation>
    <scope>NUCLEOTIDE SEQUENCE</scope>
    <source>
        <strain evidence="3">8032-3</strain>
    </source>
</reference>
<keyword evidence="1" id="KW-0175">Coiled coil</keyword>
<dbReference type="GeneID" id="85308770"/>
<feature type="region of interest" description="Disordered" evidence="2">
    <location>
        <begin position="214"/>
        <end position="236"/>
    </location>
</feature>
<protein>
    <submittedName>
        <fullName evidence="3">Uncharacterized protein</fullName>
    </submittedName>
</protein>
<keyword evidence="4" id="KW-1185">Reference proteome</keyword>
<accession>A0AAJ0BWX1</accession>
<dbReference type="Proteomes" id="UP001244011">
    <property type="component" value="Unassembled WGS sequence"/>
</dbReference>
<dbReference type="AlphaFoldDB" id="A0AAJ0BWX1"/>
<comment type="caution">
    <text evidence="3">The sequence shown here is derived from an EMBL/GenBank/DDBJ whole genome shotgun (WGS) entry which is preliminary data.</text>
</comment>
<feature type="coiled-coil region" evidence="1">
    <location>
        <begin position="55"/>
        <end position="82"/>
    </location>
</feature>
<dbReference type="EMBL" id="MU839019">
    <property type="protein sequence ID" value="KAK1764614.1"/>
    <property type="molecule type" value="Genomic_DNA"/>
</dbReference>
<organism evidence="3 4">
    <name type="scientific">Phialemonium atrogriseum</name>
    <dbReference type="NCBI Taxonomy" id="1093897"/>
    <lineage>
        <taxon>Eukaryota</taxon>
        <taxon>Fungi</taxon>
        <taxon>Dikarya</taxon>
        <taxon>Ascomycota</taxon>
        <taxon>Pezizomycotina</taxon>
        <taxon>Sordariomycetes</taxon>
        <taxon>Sordariomycetidae</taxon>
        <taxon>Cephalothecales</taxon>
        <taxon>Cephalothecaceae</taxon>
        <taxon>Phialemonium</taxon>
    </lineage>
</organism>
<dbReference type="RefSeq" id="XP_060280827.1">
    <property type="nucleotide sequence ID" value="XM_060425583.1"/>
</dbReference>
<sequence>MGTRHLICIFYKGKWVVAQYGQWDGYPEGQGFKLFRFLCVAHNIENLKVGLAHIYEPAESELDAINREIEDWEENAHQEMMANRMCEKNFPFPSLSRDTCAKILSLIADLGRDDGSEAESAEAGQAEPEKKKLPIQLSLEFANDALFCEWVYVVDLDTEVLEVYGGGERKHEGHRFKDVGAENAAVPRFWCSIPFKDLYLMSSESEFLDRVMAGKPVEEDEDEDGVEVAEGEDKGS</sequence>
<name>A0AAJ0BWX1_9PEZI</name>